<dbReference type="InterPro" id="IPR003594">
    <property type="entry name" value="HATPase_dom"/>
</dbReference>
<feature type="transmembrane region" description="Helical" evidence="1">
    <location>
        <begin position="232"/>
        <end position="258"/>
    </location>
</feature>
<dbReference type="Proteomes" id="UP000239861">
    <property type="component" value="Unassembled WGS sequence"/>
</dbReference>
<dbReference type="InterPro" id="IPR011622">
    <property type="entry name" value="7TMR_DISM_rcpt_extracell_dom2"/>
</dbReference>
<feature type="transmembrane region" description="Helical" evidence="1">
    <location>
        <begin position="326"/>
        <end position="344"/>
    </location>
</feature>
<proteinExistence type="predicted"/>
<dbReference type="Pfam" id="PF02518">
    <property type="entry name" value="HATPase_c"/>
    <property type="match status" value="1"/>
</dbReference>
<protein>
    <submittedName>
        <fullName evidence="3">Signal transduction histidine kinase</fullName>
    </submittedName>
</protein>
<feature type="transmembrane region" description="Helical" evidence="1">
    <location>
        <begin position="356"/>
        <end position="377"/>
    </location>
</feature>
<feature type="transmembrane region" description="Helical" evidence="1">
    <location>
        <begin position="174"/>
        <end position="195"/>
    </location>
</feature>
<gene>
    <name evidence="3" type="ORF">B0F89_14411</name>
</gene>
<dbReference type="RefSeq" id="WP_104412864.1">
    <property type="nucleotide sequence ID" value="NZ_PTIW01000044.1"/>
</dbReference>
<sequence>MIRYLLLFILLSQFFYAKDIIIENNFKKSLYKESKKVFITQKSLTIHEAQNKKFSFSEKTNFPKSPNYIWVKFKLINHSNKDKELYFRNIRAGIDYIDVYILKDKKVKKVFYLGDLRSQDSKDILSRNSIFLYNFQSKTEYEIYVKYKSIGSITNQWEIFSHDSFFKTETIESMAWGIIYGILISLMIYHTVLFFTTKNSAFLLYVLSTLFSGLYLLTLNGVIYQLDLGINLYLITIFTWYFAYLYIIFILLFIIKFFEEKKSTKLYKAIKTLILFQIISILILSIGFYDNNYHYTTSKIDIFGLLSFLLIFIISIFEFKKDKNYSLYFLIGQAIYVICFNYYTLEVIGIIEPSQYSWIILPIGLLLEIIFISLALNSKMNLIEKERSNMQRQILEQARFTNAGRTISYIIHQIKNPIAQLGSQINLIEATLLLNKDKLEETIEKKLPNIKSTFEYINEVSHSVDTLFLNPKGKVQFCIKKQIDILLSLQKDILILHKIEVITNIKPFEIYTFKGTLSNIFMVILENAIYELKGKDYHKIIIIDSFFSNDTFILNIKDNAGGVDNIDSIFDINYSQKEINGSGLGLSLVKTLTTKKLEGKISVKNEKNGACFTLTLPIS</sequence>
<feature type="domain" description="Histidine kinase" evidence="2">
    <location>
        <begin position="409"/>
        <end position="619"/>
    </location>
</feature>
<dbReference type="GO" id="GO:0016301">
    <property type="term" value="F:kinase activity"/>
    <property type="evidence" value="ECO:0007669"/>
    <property type="project" value="UniProtKB-KW"/>
</dbReference>
<evidence type="ECO:0000259" key="2">
    <source>
        <dbReference type="PROSITE" id="PS50109"/>
    </source>
</evidence>
<evidence type="ECO:0000256" key="1">
    <source>
        <dbReference type="SAM" id="Phobius"/>
    </source>
</evidence>
<dbReference type="PROSITE" id="PS50109">
    <property type="entry name" value="HIS_KIN"/>
    <property type="match status" value="1"/>
</dbReference>
<feature type="transmembrane region" description="Helical" evidence="1">
    <location>
        <begin position="270"/>
        <end position="288"/>
    </location>
</feature>
<dbReference type="InterPro" id="IPR036890">
    <property type="entry name" value="HATPase_C_sf"/>
</dbReference>
<dbReference type="Gene3D" id="2.60.40.2380">
    <property type="match status" value="1"/>
</dbReference>
<dbReference type="Gene3D" id="3.30.565.10">
    <property type="entry name" value="Histidine kinase-like ATPase, C-terminal domain"/>
    <property type="match status" value="1"/>
</dbReference>
<dbReference type="SUPFAM" id="SSF55874">
    <property type="entry name" value="ATPase domain of HSP90 chaperone/DNA topoisomerase II/histidine kinase"/>
    <property type="match status" value="1"/>
</dbReference>
<keyword evidence="1" id="KW-0472">Membrane</keyword>
<dbReference type="Pfam" id="PF07696">
    <property type="entry name" value="7TMR-DISMED2"/>
    <property type="match status" value="1"/>
</dbReference>
<keyword evidence="3" id="KW-0418">Kinase</keyword>
<accession>A0AB36ZTJ5</accession>
<dbReference type="Pfam" id="PF07695">
    <property type="entry name" value="7TMR-DISM_7TM"/>
    <property type="match status" value="1"/>
</dbReference>
<reference evidence="3 4" key="1">
    <citation type="submission" date="2018-02" db="EMBL/GenBank/DDBJ databases">
        <title>Subsurface microbial communities from deep shales in Ohio and West Virginia, USA.</title>
        <authorList>
            <person name="Wrighton K."/>
        </authorList>
    </citation>
    <scope>NUCLEOTIDE SEQUENCE [LARGE SCALE GENOMIC DNA]</scope>
    <source>
        <strain evidence="3 4">MARC-MIP3H16</strain>
    </source>
</reference>
<evidence type="ECO:0000313" key="3">
    <source>
        <dbReference type="EMBL" id="PPK57797.1"/>
    </source>
</evidence>
<dbReference type="Gene3D" id="1.10.287.130">
    <property type="match status" value="1"/>
</dbReference>
<comment type="caution">
    <text evidence="3">The sequence shown here is derived from an EMBL/GenBank/DDBJ whole genome shotgun (WGS) entry which is preliminary data.</text>
</comment>
<dbReference type="AlphaFoldDB" id="A0AB36ZTJ5"/>
<name>A0AB36ZTJ5_9BACT</name>
<keyword evidence="1" id="KW-1133">Transmembrane helix</keyword>
<feature type="transmembrane region" description="Helical" evidence="1">
    <location>
        <begin position="300"/>
        <end position="319"/>
    </location>
</feature>
<dbReference type="EMBL" id="PTIW01000044">
    <property type="protein sequence ID" value="PPK57797.1"/>
    <property type="molecule type" value="Genomic_DNA"/>
</dbReference>
<feature type="transmembrane region" description="Helical" evidence="1">
    <location>
        <begin position="202"/>
        <end position="226"/>
    </location>
</feature>
<dbReference type="InterPro" id="IPR005467">
    <property type="entry name" value="His_kinase_dom"/>
</dbReference>
<organism evidence="3 4">
    <name type="scientific">Malaciobacter marinus</name>
    <dbReference type="NCBI Taxonomy" id="505249"/>
    <lineage>
        <taxon>Bacteria</taxon>
        <taxon>Pseudomonadati</taxon>
        <taxon>Campylobacterota</taxon>
        <taxon>Epsilonproteobacteria</taxon>
        <taxon>Campylobacterales</taxon>
        <taxon>Arcobacteraceae</taxon>
        <taxon>Malaciobacter</taxon>
    </lineage>
</organism>
<evidence type="ECO:0000313" key="4">
    <source>
        <dbReference type="Proteomes" id="UP000239861"/>
    </source>
</evidence>
<keyword evidence="1" id="KW-0812">Transmembrane</keyword>
<keyword evidence="3" id="KW-0808">Transferase</keyword>
<dbReference type="InterPro" id="IPR011623">
    <property type="entry name" value="7TMR_DISM_rcpt_extracell_dom1"/>
</dbReference>